<dbReference type="InterPro" id="IPR043129">
    <property type="entry name" value="ATPase_NBD"/>
</dbReference>
<organism evidence="2 3">
    <name type="scientific">Pavo cristatus</name>
    <name type="common">Indian peafowl</name>
    <name type="synonym">Blue peafowl</name>
    <dbReference type="NCBI Taxonomy" id="9049"/>
    <lineage>
        <taxon>Eukaryota</taxon>
        <taxon>Metazoa</taxon>
        <taxon>Chordata</taxon>
        <taxon>Craniata</taxon>
        <taxon>Vertebrata</taxon>
        <taxon>Euteleostomi</taxon>
        <taxon>Archelosauria</taxon>
        <taxon>Archosauria</taxon>
        <taxon>Dinosauria</taxon>
        <taxon>Saurischia</taxon>
        <taxon>Theropoda</taxon>
        <taxon>Coelurosauria</taxon>
        <taxon>Aves</taxon>
        <taxon>Neognathae</taxon>
        <taxon>Galloanserae</taxon>
        <taxon>Galliformes</taxon>
        <taxon>Phasianidae</taxon>
        <taxon>Phasianinae</taxon>
        <taxon>Pavo</taxon>
    </lineage>
</organism>
<proteinExistence type="predicted"/>
<feature type="domain" description="Gcp-like" evidence="1">
    <location>
        <begin position="25"/>
        <end position="79"/>
    </location>
</feature>
<protein>
    <recommendedName>
        <fullName evidence="1">Gcp-like domain-containing protein</fullName>
    </recommendedName>
</protein>
<dbReference type="InterPro" id="IPR000905">
    <property type="entry name" value="Gcp-like_dom"/>
</dbReference>
<dbReference type="PANTHER" id="PTHR11735:SF14">
    <property type="entry name" value="TRNA N6-ADENOSINE THREONYLCARBAMOYLTRANSFERASE"/>
    <property type="match status" value="1"/>
</dbReference>
<dbReference type="GO" id="GO:0000408">
    <property type="term" value="C:EKC/KEOPS complex"/>
    <property type="evidence" value="ECO:0007669"/>
    <property type="project" value="TreeGrafter"/>
</dbReference>
<reference evidence="2" key="1">
    <citation type="submission" date="2025-08" db="UniProtKB">
        <authorList>
            <consortium name="Ensembl"/>
        </authorList>
    </citation>
    <scope>IDENTIFICATION</scope>
</reference>
<dbReference type="Ensembl" id="ENSPSTT00000021633.1">
    <property type="protein sequence ID" value="ENSPSTP00000020623.1"/>
    <property type="gene ID" value="ENSPSTG00000014981.1"/>
</dbReference>
<dbReference type="Proteomes" id="UP000694428">
    <property type="component" value="Unplaced"/>
</dbReference>
<reference evidence="2" key="2">
    <citation type="submission" date="2025-09" db="UniProtKB">
        <authorList>
            <consortium name="Ensembl"/>
        </authorList>
    </citation>
    <scope>IDENTIFICATION</scope>
</reference>
<keyword evidence="3" id="KW-1185">Reference proteome</keyword>
<dbReference type="AlphaFoldDB" id="A0A8C9FSX3"/>
<accession>A0A8C9FSX3</accession>
<dbReference type="SUPFAM" id="SSF53067">
    <property type="entry name" value="Actin-like ATPase domain"/>
    <property type="match status" value="1"/>
</dbReference>
<dbReference type="Gene3D" id="3.30.420.40">
    <property type="match status" value="1"/>
</dbReference>
<name>A0A8C9FSX3_PAVCR</name>
<evidence type="ECO:0000259" key="1">
    <source>
        <dbReference type="Pfam" id="PF00814"/>
    </source>
</evidence>
<sequence>MPTVLGLEGSANKVGAGVVRDGQVLSNRRATYVTPPGHGFAPGPVSRHHRAALLGLVEAALSDAGLRPADIDGVAFTKGGEPQRPIGTHWGP</sequence>
<dbReference type="PANTHER" id="PTHR11735">
    <property type="entry name" value="TRNA N6-ADENOSINE THREONYLCARBAMOYLTRANSFERASE"/>
    <property type="match status" value="1"/>
</dbReference>
<dbReference type="Pfam" id="PF00814">
    <property type="entry name" value="TsaD"/>
    <property type="match status" value="1"/>
</dbReference>
<evidence type="ECO:0000313" key="2">
    <source>
        <dbReference type="Ensembl" id="ENSPSTP00000020623.1"/>
    </source>
</evidence>
<dbReference type="GO" id="GO:0005737">
    <property type="term" value="C:cytoplasm"/>
    <property type="evidence" value="ECO:0007669"/>
    <property type="project" value="TreeGrafter"/>
</dbReference>
<evidence type="ECO:0000313" key="3">
    <source>
        <dbReference type="Proteomes" id="UP000694428"/>
    </source>
</evidence>